<dbReference type="EMBL" id="OX458335">
    <property type="protein sequence ID" value="CAI8891543.1"/>
    <property type="molecule type" value="Genomic_DNA"/>
</dbReference>
<sequence length="1367" mass="143688">MASRSLGTLTLDLIARIGGFQQNMDRASQSVTRTGAAADAASARVSAMQGQMLSLSNMASSLAGPLASAFSLSAIYKASEAYTSLTSRLKLVTESSAELATAQNAVFSIAQSAYQPLSATAELYQRIATNQKELKLTGEGVAGVVGTISKTLAISGASADSANAALIQLGQAFASGVLRGEELNSVMEQAPALAQAIAAGMGKTVGELRALGAAGLLTADSVVKALQAQEKAVADLFGKTAVTIGNSLTATSNSLTQFIGRMDQASGVSAAISANIVKVSQSIDGLTKDFGATSKTFEQVSSAAETLAYIIGARLAVATAQGAAGFVMATKASIQQAAALTYGAAANWKSVEAEAATTRQTLASMQAKQADAKVMLQRANLEILSAEQKVASDRLRQQSEINNLKAVQITLAAEREQEATRLANQISEQGRAAARNRMALARLDEVAIIKNIQAAEAGLAATTAAASVDIQAAYAARSAAAAGYAETTLAANAAVKASERAAAAATVTNKSIAAVSTAGGALMGLLTGPVGMIAMTALVAASFIDFGGAADKASKSLIDHNLTLDQSIQKYKELSAEQQRYQVDTWQKAQKEALNNAASDLENYTIRTRQFLGTMIGDRVESQKEFNRMLAEVKDGARSLDSVTQWSKDTAGFSPELIRQLTEMSASYSENTKEASAYKTKIEGVDASMRAAAASATGLAAAQAQAGGQTKGQIADFEKYIAKLIETRNLFGANAEAQAAYAADQMKLTTQQREQAKVISQQQDVLEKYKEAVKDNDKVQQEALKRQLIGLYSIEQAAIDAAAATKLAHDDSAKAAKESANKQIDEMRRVIDAAANITKNASFLTGRNMLIVPPAQTDVTGRSMVLPGVDTPKAGKDPRVDPTARANAAIAQINETTDPNKGKAEKKYQEDAAQKVLDQARQQYAVLKEQSNLLDTQRGDVEKIGAASRELIKWEQELSDIKSKKTLTAEQQSLLTKQESITADLKRNALLEKEIELRKITADQAEKLNAYKATLDESNNSFRDGLAQQLAGAGEGEKYRARLKEMLSIDQDFNKQRRELYAEYKIAVDKNVPNAEQNYNNELALLADANAKKLEHQKDYYVQADKDQAKWMDGVKDAWKDYAAQAENYSAIAADFVSGSLADMTSGLGDAFSDIATGASSIGDAFADMAGNMAKSVINALSDMAAQWLVYQAVQLLVGNSTKTAGMSGLIANAQAASAQASLNAYASTAGIPLIGPAAAPAAALAAAAATAPMVAAVSASALAGMAHNGYDNIPKEGTWLLDGGERIVNPSQNRDLTKYLADKSGTGGGGGTPITIHAPVTVQAQPGVSDEDAKRQGRAAGEALAQEVRSVLQREMGQGGLLWKRT</sequence>
<protein>
    <submittedName>
        <fullName evidence="4">Phage tail tape measure protein</fullName>
    </submittedName>
</protein>
<feature type="coiled-coil region" evidence="1">
    <location>
        <begin position="910"/>
        <end position="964"/>
    </location>
</feature>
<dbReference type="RefSeq" id="WP_010211511.1">
    <property type="nucleotide sequence ID" value="NZ_CP166920.2"/>
</dbReference>
<name>A0AAQ0NEK8_PSEUB</name>
<feature type="domain" description="Bacteriophage tail tape measure C-terminal" evidence="2">
    <location>
        <begin position="1110"/>
        <end position="1195"/>
    </location>
</feature>
<proteinExistence type="predicted"/>
<dbReference type="Pfam" id="PF24622">
    <property type="entry name" value="TMP_4"/>
    <property type="match status" value="1"/>
</dbReference>
<dbReference type="Pfam" id="PF20155">
    <property type="entry name" value="TMP_3"/>
    <property type="match status" value="1"/>
</dbReference>
<dbReference type="InterPro" id="IPR013491">
    <property type="entry name" value="Tape_meas_N"/>
</dbReference>
<dbReference type="Pfam" id="PF09718">
    <property type="entry name" value="Tape_meas_lam_C"/>
    <property type="match status" value="1"/>
</dbReference>
<reference evidence="4" key="1">
    <citation type="submission" date="2023-03" db="EMBL/GenBank/DDBJ databases">
        <authorList>
            <person name="Pothier F. J."/>
        </authorList>
    </citation>
    <scope>NUCLEOTIDE SEQUENCE</scope>
    <source>
        <strain evidence="4">DAPP-PG 215</strain>
    </source>
</reference>
<dbReference type="Proteomes" id="UP001177000">
    <property type="component" value="Chromosome"/>
</dbReference>
<gene>
    <name evidence="4" type="ORF">DAPPPG215_16610</name>
</gene>
<accession>A0AAQ0NEK8</accession>
<keyword evidence="1" id="KW-0175">Coiled coil</keyword>
<evidence type="ECO:0000259" key="3">
    <source>
        <dbReference type="Pfam" id="PF20155"/>
    </source>
</evidence>
<dbReference type="InterPro" id="IPR006431">
    <property type="entry name" value="Phage_tape_meas_C"/>
</dbReference>
<evidence type="ECO:0000259" key="2">
    <source>
        <dbReference type="Pfam" id="PF09718"/>
    </source>
</evidence>
<evidence type="ECO:0000313" key="5">
    <source>
        <dbReference type="Proteomes" id="UP001177000"/>
    </source>
</evidence>
<dbReference type="NCBIfam" id="TIGR02675">
    <property type="entry name" value="tape_meas_nterm"/>
    <property type="match status" value="1"/>
</dbReference>
<evidence type="ECO:0000313" key="4">
    <source>
        <dbReference type="EMBL" id="CAI8891543.1"/>
    </source>
</evidence>
<organism evidence="4 5">
    <name type="scientific">Pseudomonas syringae pv. tomato</name>
    <dbReference type="NCBI Taxonomy" id="323"/>
    <lineage>
        <taxon>Bacteria</taxon>
        <taxon>Pseudomonadati</taxon>
        <taxon>Pseudomonadota</taxon>
        <taxon>Gammaproteobacteria</taxon>
        <taxon>Pseudomonadales</taxon>
        <taxon>Pseudomonadaceae</taxon>
        <taxon>Pseudomonas</taxon>
    </lineage>
</organism>
<evidence type="ECO:0000256" key="1">
    <source>
        <dbReference type="SAM" id="Coils"/>
    </source>
</evidence>
<feature type="domain" description="Tape measure protein N-terminal" evidence="3">
    <location>
        <begin position="74"/>
        <end position="264"/>
    </location>
</feature>